<dbReference type="AlphaFoldDB" id="A0A7V4CHS9"/>
<dbReference type="PRINTS" id="PR00984">
    <property type="entry name" value="TRNASYNTHILE"/>
</dbReference>
<keyword evidence="6" id="KW-0030">Aminoacyl-tRNA synthetase</keyword>
<dbReference type="PANTHER" id="PTHR42780">
    <property type="entry name" value="SOLEUCYL-TRNA SYNTHETASE"/>
    <property type="match status" value="1"/>
</dbReference>
<keyword evidence="4" id="KW-0067">ATP-binding</keyword>
<comment type="caution">
    <text evidence="12">The sequence shown here is derived from an EMBL/GenBank/DDBJ whole genome shotgun (WGS) entry which is preliminary data.</text>
</comment>
<evidence type="ECO:0000256" key="5">
    <source>
        <dbReference type="ARBA" id="ARBA00022917"/>
    </source>
</evidence>
<evidence type="ECO:0000256" key="7">
    <source>
        <dbReference type="ARBA" id="ARBA00025217"/>
    </source>
</evidence>
<dbReference type="EMBL" id="DTBX01000083">
    <property type="protein sequence ID" value="HGQ55275.1"/>
    <property type="molecule type" value="Genomic_DNA"/>
</dbReference>
<reference evidence="12" key="1">
    <citation type="journal article" date="2020" name="mSystems">
        <title>Genome- and Community-Level Interaction Insights into Carbon Utilization and Element Cycling Functions of Hydrothermarchaeota in Hydrothermal Sediment.</title>
        <authorList>
            <person name="Zhou Z."/>
            <person name="Liu Y."/>
            <person name="Xu W."/>
            <person name="Pan J."/>
            <person name="Luo Z.H."/>
            <person name="Li M."/>
        </authorList>
    </citation>
    <scope>NUCLEOTIDE SEQUENCE [LARGE SCALE GENOMIC DNA]</scope>
    <source>
        <strain evidence="12">SpSt-655</strain>
    </source>
</reference>
<dbReference type="Pfam" id="PF00133">
    <property type="entry name" value="tRNA-synt_1"/>
    <property type="match status" value="1"/>
</dbReference>
<evidence type="ECO:0000256" key="4">
    <source>
        <dbReference type="ARBA" id="ARBA00022840"/>
    </source>
</evidence>
<dbReference type="GO" id="GO:0005524">
    <property type="term" value="F:ATP binding"/>
    <property type="evidence" value="ECO:0007669"/>
    <property type="project" value="UniProtKB-KW"/>
</dbReference>
<dbReference type="InterPro" id="IPR009080">
    <property type="entry name" value="tRNAsynth_Ia_anticodon-bd"/>
</dbReference>
<dbReference type="InterPro" id="IPR033709">
    <property type="entry name" value="Anticodon_Ile_ABEc"/>
</dbReference>
<dbReference type="InterPro" id="IPR013155">
    <property type="entry name" value="M/V/L/I-tRNA-synth_anticd-bd"/>
</dbReference>
<dbReference type="Pfam" id="PF19302">
    <property type="entry name" value="DUF5915"/>
    <property type="match status" value="1"/>
</dbReference>
<gene>
    <name evidence="12" type="ORF">ENU28_02265</name>
</gene>
<comment type="catalytic activity">
    <reaction evidence="8">
        <text>tRNA(Ile) + L-isoleucine + ATP = L-isoleucyl-tRNA(Ile) + AMP + diphosphate</text>
        <dbReference type="Rhea" id="RHEA:11060"/>
        <dbReference type="Rhea" id="RHEA-COMP:9666"/>
        <dbReference type="Rhea" id="RHEA-COMP:9695"/>
        <dbReference type="ChEBI" id="CHEBI:30616"/>
        <dbReference type="ChEBI" id="CHEBI:33019"/>
        <dbReference type="ChEBI" id="CHEBI:58045"/>
        <dbReference type="ChEBI" id="CHEBI:78442"/>
        <dbReference type="ChEBI" id="CHEBI:78528"/>
        <dbReference type="ChEBI" id="CHEBI:456215"/>
        <dbReference type="EC" id="6.1.1.5"/>
    </reaction>
</comment>
<name>A0A7V4CHS9_UNCW3</name>
<evidence type="ECO:0000259" key="10">
    <source>
        <dbReference type="Pfam" id="PF00133"/>
    </source>
</evidence>
<evidence type="ECO:0000256" key="3">
    <source>
        <dbReference type="ARBA" id="ARBA00022741"/>
    </source>
</evidence>
<keyword evidence="3" id="KW-0547">Nucleotide-binding</keyword>
<evidence type="ECO:0000256" key="6">
    <source>
        <dbReference type="ARBA" id="ARBA00023146"/>
    </source>
</evidence>
<dbReference type="GO" id="GO:0002161">
    <property type="term" value="F:aminoacyl-tRNA deacylase activity"/>
    <property type="evidence" value="ECO:0007669"/>
    <property type="project" value="InterPro"/>
</dbReference>
<dbReference type="SUPFAM" id="SSF47323">
    <property type="entry name" value="Anticodon-binding domain of a subclass of class I aminoacyl-tRNA synthetases"/>
    <property type="match status" value="1"/>
</dbReference>
<comment type="function">
    <text evidence="7">Catalyzes the attachment of isoleucine to tRNA(Ile). As IleRS can inadvertently accommodate and process structurally similar amino acids such as valine, to avoid such errors it has two additional distinct tRNA(Ile)-dependent editing activities. One activity is designated as 'pretransfer' editing and involves the hydrolysis of activated Val-AMP. The other activity is designated 'posttransfer' editing and involves deacylation of mischarged Val-tRNA(Ile).</text>
</comment>
<dbReference type="InterPro" id="IPR002300">
    <property type="entry name" value="aa-tRNA-synth_Ia"/>
</dbReference>
<dbReference type="PANTHER" id="PTHR42780:SF1">
    <property type="entry name" value="ISOLEUCINE--TRNA LIGASE, CYTOPLASMIC"/>
    <property type="match status" value="1"/>
</dbReference>
<dbReference type="Pfam" id="PF08264">
    <property type="entry name" value="Anticodon_1"/>
    <property type="match status" value="1"/>
</dbReference>
<dbReference type="SUPFAM" id="SSF50677">
    <property type="entry name" value="ValRS/IleRS/LeuRS editing domain"/>
    <property type="match status" value="1"/>
</dbReference>
<organism evidence="12">
    <name type="scientific">candidate division WOR-3 bacterium</name>
    <dbReference type="NCBI Taxonomy" id="2052148"/>
    <lineage>
        <taxon>Bacteria</taxon>
        <taxon>Bacteria division WOR-3</taxon>
    </lineage>
</organism>
<protein>
    <recommendedName>
        <fullName evidence="1 9">Isoleucine--tRNA ligase</fullName>
        <ecNumber evidence="1 9">6.1.1.5</ecNumber>
    </recommendedName>
</protein>
<dbReference type="SUPFAM" id="SSF52374">
    <property type="entry name" value="Nucleotidylyl transferase"/>
    <property type="match status" value="1"/>
</dbReference>
<dbReference type="NCBIfam" id="TIGR00392">
    <property type="entry name" value="ileS"/>
    <property type="match status" value="1"/>
</dbReference>
<keyword evidence="5" id="KW-0648">Protein biosynthesis</keyword>
<keyword evidence="2 12" id="KW-0436">Ligase</keyword>
<proteinExistence type="predicted"/>
<dbReference type="EC" id="6.1.1.5" evidence="1 9"/>
<evidence type="ECO:0000256" key="8">
    <source>
        <dbReference type="ARBA" id="ARBA00048359"/>
    </source>
</evidence>
<sequence>MEDKKFLSVPQIPDFVKIEHKILKFWQENNFLKQLMEKNKGKKKFSFLDGPITANNPMGVHHAWGRTYKDVIQRYKAQKGFDQRFQNGFDCQGLWVEVEVEKELGFKSKKDIEKFGIDKFVEKCKERVLKYSQIQTQQSIRLGQWMDWENSYYTMSDENNYTIWYFLKKCHEQGWIYKGEDVVPWCPRCGTAISQHEIVTEGYKELVHPGVYLQFPVKGKEKHYLLVWTTTPWTLTANVACAVHPELIYVLIKHNNKFYYLLKDRLNVIEGEYEIIKEIFGKEMLNWEYEGPLSFLPVQQEVKHIVIPWEGVSAEEGTGIVHIAPGCGHEDFILGKEFSLKIICPIDEEGVFLDNYDILSKKNIKESEEIIFELLKKEDKLYKIEKYTHRYPVCWRCGVELVFRLVPEWYISMKELRYKIMEVAKQVQWIPSFGLDRELDWLRNMEDWLISKKRYWGLALPIYECECGYFDVIGGKEELKERAVEGYEKFEGHSPHRPWIDYVKIKCEKCGNKVSRIPDVGNPWLDAGIVPFSTLHYLKDKEYWKEWYPFDFAVECFPGQFRNWFYAILAMATVLENSPPVKTIFGYALVKDEKGEDMHKSKGNVIWFDEAAEKMGADIMRWIFVSHNPFENLLFGYKLGDETKRKLLTLWNCYSFFVTYARIDNFDPKKKECQINLIDIKNLLDRWLLSITNNLIRNVDAAYNNYEFNKVPKLIEKYIDDLSNWYIRRSRRRFWKSQLDYDKWSAYNTLYYALGVLIKLIAPIMPFLSEEIYQNLVVNVDERAPKSIHLNDFPEVIEDLIDKELEEKMDLCRKLVFLGRAAREKAKIKIRQPLKKIVFLKVPDKEKLNDLVSLIIDELNVKEIIFDEEKYEEENFVKVEEDNLVAFLDISLDEELLEEGFLREFIHRIQILRKEAGFDITDRVILGYQTDEKIDKVIKKNEEHIKNEILAEEIKNSVLAAKDIEKKIKVNNYEILVSLKRKIYG</sequence>
<evidence type="ECO:0000256" key="2">
    <source>
        <dbReference type="ARBA" id="ARBA00022598"/>
    </source>
</evidence>
<evidence type="ECO:0000313" key="12">
    <source>
        <dbReference type="EMBL" id="HGQ55275.1"/>
    </source>
</evidence>
<dbReference type="CDD" id="cd07961">
    <property type="entry name" value="Anticodon_Ia_Ile_ABEc"/>
    <property type="match status" value="1"/>
</dbReference>
<dbReference type="InterPro" id="IPR014729">
    <property type="entry name" value="Rossmann-like_a/b/a_fold"/>
</dbReference>
<feature type="domain" description="Aminoacyl-tRNA synthetase class Ia" evidence="10">
    <location>
        <begin position="21"/>
        <end position="626"/>
    </location>
</feature>
<dbReference type="InterPro" id="IPR009008">
    <property type="entry name" value="Val/Leu/Ile-tRNA-synth_edit"/>
</dbReference>
<dbReference type="InterPro" id="IPR002301">
    <property type="entry name" value="Ile-tRNA-ligase"/>
</dbReference>
<dbReference type="Gene3D" id="1.10.730.10">
    <property type="entry name" value="Isoleucyl-tRNA Synthetase, Domain 1"/>
    <property type="match status" value="1"/>
</dbReference>
<evidence type="ECO:0000256" key="1">
    <source>
        <dbReference type="ARBA" id="ARBA00013165"/>
    </source>
</evidence>
<evidence type="ECO:0000259" key="11">
    <source>
        <dbReference type="Pfam" id="PF08264"/>
    </source>
</evidence>
<dbReference type="InterPro" id="IPR023586">
    <property type="entry name" value="Ile-tRNA-ligase_type2"/>
</dbReference>
<dbReference type="GO" id="GO:0006428">
    <property type="term" value="P:isoleucyl-tRNA aminoacylation"/>
    <property type="evidence" value="ECO:0007669"/>
    <property type="project" value="UniProtKB-UniRule"/>
</dbReference>
<dbReference type="GO" id="GO:0004822">
    <property type="term" value="F:isoleucine-tRNA ligase activity"/>
    <property type="evidence" value="ECO:0007669"/>
    <property type="project" value="UniProtKB-UniRule"/>
</dbReference>
<evidence type="ECO:0000256" key="9">
    <source>
        <dbReference type="NCBIfam" id="TIGR00392"/>
    </source>
</evidence>
<dbReference type="Gene3D" id="3.40.50.620">
    <property type="entry name" value="HUPs"/>
    <property type="match status" value="2"/>
</dbReference>
<dbReference type="GO" id="GO:0000049">
    <property type="term" value="F:tRNA binding"/>
    <property type="evidence" value="ECO:0007669"/>
    <property type="project" value="InterPro"/>
</dbReference>
<dbReference type="GO" id="GO:0005737">
    <property type="term" value="C:cytoplasm"/>
    <property type="evidence" value="ECO:0007669"/>
    <property type="project" value="UniProtKB-UniRule"/>
</dbReference>
<feature type="domain" description="Methionyl/Valyl/Leucyl/Isoleucyl-tRNA synthetase anticodon-binding" evidence="11">
    <location>
        <begin position="685"/>
        <end position="837"/>
    </location>
</feature>
<accession>A0A7V4CHS9</accession>